<feature type="repeat" description="TPR" evidence="10">
    <location>
        <begin position="551"/>
        <end position="584"/>
    </location>
</feature>
<comment type="subcellular location">
    <subcellularLocation>
        <location evidence="1">Cytoplasm</location>
        <location evidence="1">Cytoskeleton</location>
        <location evidence="1">Microtubule organizing center</location>
        <location evidence="1">Centrosome</location>
    </subcellularLocation>
    <subcellularLocation>
        <location evidence="2">Cytoplasm</location>
        <location evidence="2">Cytoskeleton</location>
        <location evidence="2">Spindle pole</location>
    </subcellularLocation>
</comment>
<dbReference type="InterPro" id="IPR001245">
    <property type="entry name" value="Ser-Thr/Tyr_kinase_cat_dom"/>
</dbReference>
<dbReference type="CDD" id="cd14014">
    <property type="entry name" value="STKc_PknB_like"/>
    <property type="match status" value="1"/>
</dbReference>
<organism evidence="14 15">
    <name type="scientific">Mariniblastus fucicola</name>
    <dbReference type="NCBI Taxonomy" id="980251"/>
    <lineage>
        <taxon>Bacteria</taxon>
        <taxon>Pseudomonadati</taxon>
        <taxon>Planctomycetota</taxon>
        <taxon>Planctomycetia</taxon>
        <taxon>Pirellulales</taxon>
        <taxon>Pirellulaceae</taxon>
        <taxon>Mariniblastus</taxon>
    </lineage>
</organism>
<dbReference type="Pfam" id="PF07721">
    <property type="entry name" value="TPR_4"/>
    <property type="match status" value="2"/>
</dbReference>
<dbReference type="Gene3D" id="1.25.40.10">
    <property type="entry name" value="Tetratricopeptide repeat domain"/>
    <property type="match status" value="3"/>
</dbReference>
<keyword evidence="15" id="KW-1185">Reference proteome</keyword>
<feature type="compositionally biased region" description="Low complexity" evidence="12">
    <location>
        <begin position="245"/>
        <end position="255"/>
    </location>
</feature>
<evidence type="ECO:0000259" key="13">
    <source>
        <dbReference type="PROSITE" id="PS50011"/>
    </source>
</evidence>
<dbReference type="AlphaFoldDB" id="A0A5B9P5N9"/>
<dbReference type="PANTHER" id="PTHR43289:SF34">
    <property type="entry name" value="SERINE_THREONINE-PROTEIN KINASE YBDM-RELATED"/>
    <property type="match status" value="1"/>
</dbReference>
<dbReference type="GO" id="GO:0004674">
    <property type="term" value="F:protein serine/threonine kinase activity"/>
    <property type="evidence" value="ECO:0007669"/>
    <property type="project" value="UniProtKB-KW"/>
</dbReference>
<keyword evidence="10" id="KW-0802">TPR repeat</keyword>
<evidence type="ECO:0000256" key="1">
    <source>
        <dbReference type="ARBA" id="ARBA00004300"/>
    </source>
</evidence>
<keyword evidence="7 14" id="KW-0418">Kinase</keyword>
<dbReference type="PROSITE" id="PS50011">
    <property type="entry name" value="PROTEIN_KINASE_DOM"/>
    <property type="match status" value="1"/>
</dbReference>
<reference evidence="14 15" key="1">
    <citation type="submission" date="2019-08" db="EMBL/GenBank/DDBJ databases">
        <title>Deep-cultivation of Planctomycetes and their phenomic and genomic characterization uncovers novel biology.</title>
        <authorList>
            <person name="Wiegand S."/>
            <person name="Jogler M."/>
            <person name="Boedeker C."/>
            <person name="Pinto D."/>
            <person name="Vollmers J."/>
            <person name="Rivas-Marin E."/>
            <person name="Kohn T."/>
            <person name="Peeters S.H."/>
            <person name="Heuer A."/>
            <person name="Rast P."/>
            <person name="Oberbeckmann S."/>
            <person name="Bunk B."/>
            <person name="Jeske O."/>
            <person name="Meyerdierks A."/>
            <person name="Storesund J.E."/>
            <person name="Kallscheuer N."/>
            <person name="Luecker S."/>
            <person name="Lage O.M."/>
            <person name="Pohl T."/>
            <person name="Merkel B.J."/>
            <person name="Hornburger P."/>
            <person name="Mueller R.-W."/>
            <person name="Bruemmer F."/>
            <person name="Labrenz M."/>
            <person name="Spormann A.M."/>
            <person name="Op den Camp H."/>
            <person name="Overmann J."/>
            <person name="Amann R."/>
            <person name="Jetten M.S.M."/>
            <person name="Mascher T."/>
            <person name="Medema M.H."/>
            <person name="Devos D.P."/>
            <person name="Kaster A.-K."/>
            <person name="Ovreas L."/>
            <person name="Rohde M."/>
            <person name="Galperin M.Y."/>
            <person name="Jogler C."/>
        </authorList>
    </citation>
    <scope>NUCLEOTIDE SEQUENCE [LARGE SCALE GENOMIC DNA]</scope>
    <source>
        <strain evidence="14 15">FC18</strain>
    </source>
</reference>
<evidence type="ECO:0000256" key="9">
    <source>
        <dbReference type="ARBA" id="ARBA00023212"/>
    </source>
</evidence>
<keyword evidence="9" id="KW-0963">Cytoplasm</keyword>
<dbReference type="Pfam" id="PF13374">
    <property type="entry name" value="TPR_10"/>
    <property type="match status" value="1"/>
</dbReference>
<evidence type="ECO:0000256" key="11">
    <source>
        <dbReference type="PROSITE-ProRule" id="PRU10141"/>
    </source>
</evidence>
<dbReference type="Proteomes" id="UP000322214">
    <property type="component" value="Chromosome"/>
</dbReference>
<dbReference type="STRING" id="980251.GCA_001642875_02483"/>
<dbReference type="SUPFAM" id="SSF48452">
    <property type="entry name" value="TPR-like"/>
    <property type="match status" value="4"/>
</dbReference>
<accession>A0A5B9P5N9</accession>
<feature type="domain" description="Protein kinase" evidence="13">
    <location>
        <begin position="88"/>
        <end position="436"/>
    </location>
</feature>
<dbReference type="InterPro" id="IPR011717">
    <property type="entry name" value="TPR-4"/>
</dbReference>
<dbReference type="EC" id="2.7.11.1" evidence="14"/>
<dbReference type="KEGG" id="mff:MFFC18_03330"/>
<comment type="similarity">
    <text evidence="3">Belongs to the protein kinase superfamily. NEK Ser/Thr protein kinase family. NIMA subfamily.</text>
</comment>
<name>A0A5B9P5N9_9BACT</name>
<dbReference type="InterPro" id="IPR000719">
    <property type="entry name" value="Prot_kinase_dom"/>
</dbReference>
<dbReference type="GO" id="GO:0005524">
    <property type="term" value="F:ATP binding"/>
    <property type="evidence" value="ECO:0007669"/>
    <property type="project" value="UniProtKB-UniRule"/>
</dbReference>
<dbReference type="SMART" id="SM00028">
    <property type="entry name" value="TPR"/>
    <property type="match status" value="8"/>
</dbReference>
<dbReference type="InterPro" id="IPR017441">
    <property type="entry name" value="Protein_kinase_ATP_BS"/>
</dbReference>
<evidence type="ECO:0000313" key="15">
    <source>
        <dbReference type="Proteomes" id="UP000322214"/>
    </source>
</evidence>
<sequence length="1151" mass="128904">MRVDPSELDQFDLISDKFVAEIRAGKSPDIESYVRAHPKLAIRIRQLFPVLQAMENRNPNCVAESDSAIEDEIRQLEASPPPRRLGEYRIIHEIGRGGMGVVYKAEQESLGRHVALKLLPQSAKFDERRGIRFQQEAIASGKLHHSNIVPVFGVGRSDDVSYFVMQYIEGTGLDQVIAEVREAVSDDDQGSGRKLKDTVRLDHTKLGTVASGLFEDLSKQTEDGSADSADSADSAEQTGASVHPESAAESFSGSSSFASASSTSGSFSQRHAYYRNVAKIGEQVSDALEYAHSRKILHRDIKPANLLIDFSGHVWVTDFGLAKLTDQDDLTRTGETVGTLRYLPPEQFNGNSDARSDVYSLGLTLYEMLTLQPAFDGKDFAQLLQNVTESLPDPPRKKDSRIPRDLDTIVMKAIAKEPADRYQSAGELRDDLKLFIQGKPIRARQISELDRFLKAVRRRPVISALAGMLLLSLIVGSALVTWKWQQATIALNRAEDEAESKQAINEFLLHDLLSYANPQLEPDPDIKLRTVLDRANESVETRFRDQPLLEAEIRLHIGAIYNQLSELKNAQRHFSAAYQIRSDELGPNHPDTMRVYANLAALQSDIGNPKQSVAMLRETIAYYESRSATADTEFEVMESKLNLATVLASLGQYEDAKTHLDAYIIAARDLPDLDYREGQLALGSLLFDQDLLTQSAEVAESVEAELSAELTNEEGVIEAGGAQVGTFHQLLRTRKLLGEIELAQGRFDSAIAIFEEKIAVSEKLLGPDHSSSLLGVRDLAEALLACKRFEEARDIIEPALRRSESLKGSDSPTTLHIKTTFAMALTELGEVQAAIELLEERYAGAREKLGATHPDTIQIAYQISTAYYRLKDYRTAETLLTETLQHAKSTLGVDHSATLNMLADLGEAHRNLGELELAEKELSESLAGSRLLMRENHPHLLTTMSGLLKVYVSSRQFEKAEPLGLQLVEGYRIEGGQDWEINFALNMLAHIFRMQDKDAEAHPYYVEAYELRTNSGVDLQSKSMAGLLDVLCDVEHETDQHELSVVRLKEYLEWFAGEDDEQLPWFYNRAKSQLGRALLELGQYEEAELVLLDCFDALEGVAEDDLNFSSCQKELRSTAVRIRELYKRIKQREKYELWRDRYRELKRKSNL</sequence>
<evidence type="ECO:0000256" key="5">
    <source>
        <dbReference type="ARBA" id="ARBA00022679"/>
    </source>
</evidence>
<dbReference type="GO" id="GO:0042802">
    <property type="term" value="F:identical protein binding"/>
    <property type="evidence" value="ECO:0007669"/>
    <property type="project" value="InterPro"/>
</dbReference>
<dbReference type="Pfam" id="PF07714">
    <property type="entry name" value="PK_Tyr_Ser-Thr"/>
    <property type="match status" value="1"/>
</dbReference>
<dbReference type="SUPFAM" id="SSF56112">
    <property type="entry name" value="Protein kinase-like (PK-like)"/>
    <property type="match status" value="1"/>
</dbReference>
<evidence type="ECO:0000256" key="2">
    <source>
        <dbReference type="ARBA" id="ARBA00004647"/>
    </source>
</evidence>
<dbReference type="InterPro" id="IPR008271">
    <property type="entry name" value="Ser/Thr_kinase_AS"/>
</dbReference>
<dbReference type="Gene3D" id="3.30.200.20">
    <property type="entry name" value="Phosphorylase Kinase, domain 1"/>
    <property type="match status" value="1"/>
</dbReference>
<evidence type="ECO:0000256" key="10">
    <source>
        <dbReference type="PROSITE-ProRule" id="PRU00339"/>
    </source>
</evidence>
<dbReference type="OrthoDB" id="6111975at2"/>
<dbReference type="Gene3D" id="1.10.510.10">
    <property type="entry name" value="Transferase(Phosphotransferase) domain 1"/>
    <property type="match status" value="1"/>
</dbReference>
<keyword evidence="4" id="KW-0723">Serine/threonine-protein kinase</keyword>
<dbReference type="PROSITE" id="PS00107">
    <property type="entry name" value="PROTEIN_KINASE_ATP"/>
    <property type="match status" value="1"/>
</dbReference>
<keyword evidence="9" id="KW-0206">Cytoskeleton</keyword>
<evidence type="ECO:0000256" key="8">
    <source>
        <dbReference type="ARBA" id="ARBA00022840"/>
    </source>
</evidence>
<evidence type="ECO:0000256" key="6">
    <source>
        <dbReference type="ARBA" id="ARBA00022741"/>
    </source>
</evidence>
<feature type="compositionally biased region" description="Low complexity" evidence="12">
    <location>
        <begin position="226"/>
        <end position="235"/>
    </location>
</feature>
<evidence type="ECO:0000256" key="4">
    <source>
        <dbReference type="ARBA" id="ARBA00022527"/>
    </source>
</evidence>
<evidence type="ECO:0000256" key="12">
    <source>
        <dbReference type="SAM" id="MobiDB-lite"/>
    </source>
</evidence>
<dbReference type="Pfam" id="PF13424">
    <property type="entry name" value="TPR_12"/>
    <property type="match status" value="3"/>
</dbReference>
<dbReference type="GO" id="GO:0005813">
    <property type="term" value="C:centrosome"/>
    <property type="evidence" value="ECO:0007669"/>
    <property type="project" value="UniProtKB-SubCell"/>
</dbReference>
<dbReference type="InterPro" id="IPR019734">
    <property type="entry name" value="TPR_rpt"/>
</dbReference>
<feature type="region of interest" description="Disordered" evidence="12">
    <location>
        <begin position="220"/>
        <end position="255"/>
    </location>
</feature>
<evidence type="ECO:0000256" key="7">
    <source>
        <dbReference type="ARBA" id="ARBA00022777"/>
    </source>
</evidence>
<dbReference type="InterPro" id="IPR011990">
    <property type="entry name" value="TPR-like_helical_dom_sf"/>
</dbReference>
<dbReference type="PROSITE" id="PS50005">
    <property type="entry name" value="TPR"/>
    <property type="match status" value="1"/>
</dbReference>
<gene>
    <name evidence="14" type="primary">pknB_2</name>
    <name evidence="14" type="ORF">MFFC18_03330</name>
</gene>
<dbReference type="SMART" id="SM00220">
    <property type="entry name" value="S_TKc"/>
    <property type="match status" value="1"/>
</dbReference>
<dbReference type="InterPro" id="IPR011009">
    <property type="entry name" value="Kinase-like_dom_sf"/>
</dbReference>
<evidence type="ECO:0000256" key="3">
    <source>
        <dbReference type="ARBA" id="ARBA00010886"/>
    </source>
</evidence>
<protein>
    <submittedName>
        <fullName evidence="14">Serine/threonine-protein kinase PknB</fullName>
        <ecNumber evidence="14">2.7.11.1</ecNumber>
    </submittedName>
</protein>
<dbReference type="PROSITE" id="PS00108">
    <property type="entry name" value="PROTEIN_KINASE_ST"/>
    <property type="match status" value="1"/>
</dbReference>
<keyword evidence="5 14" id="KW-0808">Transferase</keyword>
<dbReference type="PANTHER" id="PTHR43289">
    <property type="entry name" value="MITOGEN-ACTIVATED PROTEIN KINASE KINASE KINASE 20-RELATED"/>
    <property type="match status" value="1"/>
</dbReference>
<keyword evidence="6 11" id="KW-0547">Nucleotide-binding</keyword>
<dbReference type="EMBL" id="CP042912">
    <property type="protein sequence ID" value="QEG20485.1"/>
    <property type="molecule type" value="Genomic_DNA"/>
</dbReference>
<evidence type="ECO:0000313" key="14">
    <source>
        <dbReference type="EMBL" id="QEG20485.1"/>
    </source>
</evidence>
<feature type="binding site" evidence="11">
    <location>
        <position position="117"/>
    </location>
    <ligand>
        <name>ATP</name>
        <dbReference type="ChEBI" id="CHEBI:30616"/>
    </ligand>
</feature>
<proteinExistence type="inferred from homology"/>
<dbReference type="GO" id="GO:0000922">
    <property type="term" value="C:spindle pole"/>
    <property type="evidence" value="ECO:0007669"/>
    <property type="project" value="UniProtKB-SubCell"/>
</dbReference>
<keyword evidence="8 11" id="KW-0067">ATP-binding</keyword>